<dbReference type="EMBL" id="KZ269997">
    <property type="protein sequence ID" value="OZC09147.1"/>
    <property type="molecule type" value="Genomic_DNA"/>
</dbReference>
<reference evidence="1 2" key="1">
    <citation type="submission" date="2015-12" db="EMBL/GenBank/DDBJ databases">
        <title>Draft genome of the nematode, Onchocerca flexuosa.</title>
        <authorList>
            <person name="Mitreva M."/>
        </authorList>
    </citation>
    <scope>NUCLEOTIDE SEQUENCE [LARGE SCALE GENOMIC DNA]</scope>
    <source>
        <strain evidence="1">Red Deer</strain>
    </source>
</reference>
<dbReference type="Proteomes" id="UP000242913">
    <property type="component" value="Unassembled WGS sequence"/>
</dbReference>
<keyword evidence="2" id="KW-1185">Reference proteome</keyword>
<accession>A0A238BUY8</accession>
<sequence>MIIRHFFLSFKSIQANIVLEVTLKKYFNYKIEEGKEGAIRNRRADIEALSTKSVRTEIPASVGYTIFRML</sequence>
<proteinExistence type="predicted"/>
<organism evidence="1 2">
    <name type="scientific">Onchocerca flexuosa</name>
    <dbReference type="NCBI Taxonomy" id="387005"/>
    <lineage>
        <taxon>Eukaryota</taxon>
        <taxon>Metazoa</taxon>
        <taxon>Ecdysozoa</taxon>
        <taxon>Nematoda</taxon>
        <taxon>Chromadorea</taxon>
        <taxon>Rhabditida</taxon>
        <taxon>Spirurina</taxon>
        <taxon>Spiruromorpha</taxon>
        <taxon>Filarioidea</taxon>
        <taxon>Onchocercidae</taxon>
        <taxon>Onchocerca</taxon>
    </lineage>
</organism>
<evidence type="ECO:0000313" key="1">
    <source>
        <dbReference type="EMBL" id="OZC09147.1"/>
    </source>
</evidence>
<gene>
    <name evidence="1" type="ORF">X798_03894</name>
</gene>
<protein>
    <submittedName>
        <fullName evidence="1">Uncharacterized protein</fullName>
    </submittedName>
</protein>
<dbReference type="AlphaFoldDB" id="A0A238BUY8"/>
<evidence type="ECO:0000313" key="2">
    <source>
        <dbReference type="Proteomes" id="UP000242913"/>
    </source>
</evidence>
<name>A0A238BUY8_9BILA</name>